<keyword evidence="1" id="KW-0732">Signal</keyword>
<accession>A0A512RJC1</accession>
<organism evidence="2 3">
    <name type="scientific">Chitinophaga cymbidii</name>
    <dbReference type="NCBI Taxonomy" id="1096750"/>
    <lineage>
        <taxon>Bacteria</taxon>
        <taxon>Pseudomonadati</taxon>
        <taxon>Bacteroidota</taxon>
        <taxon>Chitinophagia</taxon>
        <taxon>Chitinophagales</taxon>
        <taxon>Chitinophagaceae</taxon>
        <taxon>Chitinophaga</taxon>
    </lineage>
</organism>
<evidence type="ECO:0000256" key="1">
    <source>
        <dbReference type="SAM" id="SignalP"/>
    </source>
</evidence>
<name>A0A512RJC1_9BACT</name>
<feature type="chain" id="PRO_5022155471" description="Outer membrane protein beta-barrel domain-containing protein" evidence="1">
    <location>
        <begin position="20"/>
        <end position="282"/>
    </location>
</feature>
<dbReference type="RefSeq" id="WP_146860400.1">
    <property type="nucleotide sequence ID" value="NZ_BKAU01000001.1"/>
</dbReference>
<evidence type="ECO:0008006" key="4">
    <source>
        <dbReference type="Google" id="ProtNLM"/>
    </source>
</evidence>
<feature type="signal peptide" evidence="1">
    <location>
        <begin position="1"/>
        <end position="19"/>
    </location>
</feature>
<dbReference type="Proteomes" id="UP000321436">
    <property type="component" value="Unassembled WGS sequence"/>
</dbReference>
<evidence type="ECO:0000313" key="3">
    <source>
        <dbReference type="Proteomes" id="UP000321436"/>
    </source>
</evidence>
<keyword evidence="3" id="KW-1185">Reference proteome</keyword>
<dbReference type="OrthoDB" id="835191at2"/>
<proteinExistence type="predicted"/>
<dbReference type="EMBL" id="BKAU01000001">
    <property type="protein sequence ID" value="GEP95809.1"/>
    <property type="molecule type" value="Genomic_DNA"/>
</dbReference>
<protein>
    <recommendedName>
        <fullName evidence="4">Outer membrane protein beta-barrel domain-containing protein</fullName>
    </recommendedName>
</protein>
<dbReference type="AlphaFoldDB" id="A0A512RJC1"/>
<reference evidence="2 3" key="1">
    <citation type="submission" date="2019-07" db="EMBL/GenBank/DDBJ databases">
        <title>Whole genome shotgun sequence of Chitinophaga cymbidii NBRC 109752.</title>
        <authorList>
            <person name="Hosoyama A."/>
            <person name="Uohara A."/>
            <person name="Ohji S."/>
            <person name="Ichikawa N."/>
        </authorList>
    </citation>
    <scope>NUCLEOTIDE SEQUENCE [LARGE SCALE GENOMIC DNA]</scope>
    <source>
        <strain evidence="2 3">NBRC 109752</strain>
    </source>
</reference>
<evidence type="ECO:0000313" key="2">
    <source>
        <dbReference type="EMBL" id="GEP95809.1"/>
    </source>
</evidence>
<sequence length="282" mass="30891">MKNIIALSILGLWSMSASAQEDSTEKKKTTFTVGATYANDVSYYGQRAEERMPYIAASASLRLPSGIYFSGLGYRLLNDSSNVVSASAVSAGIAFNLGKKLSADISYSHLFFPAHSPLLQAANSDMASASLSYEYWMTTGVNVDYAFGKEQDVFVTLSTEKFINLGHLFSQKDFVSLTPSVEIVGGTQHFYQTYVEEKRLRDSLLGILPLPIIGGQDDEPATTTSSSTSFDLLSYNLRIPLAYNRSNYLVEAACQLSLPGKHAEAGAGNLNTFFTFSFYYQF</sequence>
<comment type="caution">
    <text evidence="2">The sequence shown here is derived from an EMBL/GenBank/DDBJ whole genome shotgun (WGS) entry which is preliminary data.</text>
</comment>
<gene>
    <name evidence="2" type="ORF">CCY01nite_20690</name>
</gene>